<reference evidence="1 2" key="1">
    <citation type="submission" date="2022-10" db="EMBL/GenBank/DDBJ databases">
        <title>The complete genomes of actinobacterial strains from the NBC collection.</title>
        <authorList>
            <person name="Joergensen T.S."/>
            <person name="Alvarez Arevalo M."/>
            <person name="Sterndorff E.B."/>
            <person name="Faurdal D."/>
            <person name="Vuksanovic O."/>
            <person name="Mourched A.-S."/>
            <person name="Charusanti P."/>
            <person name="Shaw S."/>
            <person name="Blin K."/>
            <person name="Weber T."/>
        </authorList>
    </citation>
    <scope>NUCLEOTIDE SEQUENCE [LARGE SCALE GENOMIC DNA]</scope>
    <source>
        <strain evidence="1 2">NBC 01753</strain>
    </source>
</reference>
<dbReference type="EMBL" id="CP109134">
    <property type="protein sequence ID" value="WSD07434.1"/>
    <property type="molecule type" value="Genomic_DNA"/>
</dbReference>
<accession>A0ABZ1GMW4</accession>
<protein>
    <submittedName>
        <fullName evidence="1">Uncharacterized protein</fullName>
    </submittedName>
</protein>
<name>A0ABZ1GMW4_9ACTN</name>
<gene>
    <name evidence="1" type="ORF">OIE73_17830</name>
</gene>
<evidence type="ECO:0000313" key="1">
    <source>
        <dbReference type="EMBL" id="WSD07434.1"/>
    </source>
</evidence>
<organism evidence="1 2">
    <name type="scientific">Streptomyces hirsutus</name>
    <dbReference type="NCBI Taxonomy" id="35620"/>
    <lineage>
        <taxon>Bacteria</taxon>
        <taxon>Bacillati</taxon>
        <taxon>Actinomycetota</taxon>
        <taxon>Actinomycetes</taxon>
        <taxon>Kitasatosporales</taxon>
        <taxon>Streptomycetaceae</taxon>
        <taxon>Streptomyces</taxon>
    </lineage>
</organism>
<dbReference type="GeneID" id="91544468"/>
<keyword evidence="2" id="KW-1185">Reference proteome</keyword>
<dbReference type="RefSeq" id="WP_326753480.1">
    <property type="nucleotide sequence ID" value="NZ_CP109134.1"/>
</dbReference>
<dbReference type="Proteomes" id="UP001335325">
    <property type="component" value="Chromosome"/>
</dbReference>
<proteinExistence type="predicted"/>
<evidence type="ECO:0000313" key="2">
    <source>
        <dbReference type="Proteomes" id="UP001335325"/>
    </source>
</evidence>
<sequence length="64" mass="6628">MTRVVLPVICVNGPTAQFVQPVGDAPEGKAFLGGVLFSLVAHVLHDAVTPLSSSMRLPAPGTYP</sequence>